<keyword evidence="7" id="KW-1185">Reference proteome</keyword>
<proteinExistence type="inferred from homology"/>
<dbReference type="Pfam" id="PF03018">
    <property type="entry name" value="Dirigent"/>
    <property type="match status" value="1"/>
</dbReference>
<comment type="similarity">
    <text evidence="1 4">Belongs to the plant dirigent protein family.</text>
</comment>
<comment type="function">
    <text evidence="4">Dirigent proteins impart stereoselectivity on the phenoxy radical-coupling reaction, yielding optically active lignans from two molecules of coniferyl alcohol in the biosynthesis of lignans, flavonolignans, and alkaloids and thus plays a central role in plant secondary metabolism.</text>
</comment>
<dbReference type="InterPro" id="IPR044859">
    <property type="entry name" value="Allene_oxi_cyc_Dirigent"/>
</dbReference>
<dbReference type="AlphaFoldDB" id="A0A2Z7AAH8"/>
<evidence type="ECO:0000256" key="3">
    <source>
        <dbReference type="ARBA" id="ARBA00022525"/>
    </source>
</evidence>
<dbReference type="PANTHER" id="PTHR46215:SF5">
    <property type="entry name" value="DIRIGENT PROTEIN"/>
    <property type="match status" value="1"/>
</dbReference>
<reference evidence="6 7" key="1">
    <citation type="journal article" date="2015" name="Proc. Natl. Acad. Sci. U.S.A.">
        <title>The resurrection genome of Boea hygrometrica: A blueprint for survival of dehydration.</title>
        <authorList>
            <person name="Xiao L."/>
            <person name="Yang G."/>
            <person name="Zhang L."/>
            <person name="Yang X."/>
            <person name="Zhao S."/>
            <person name="Ji Z."/>
            <person name="Zhou Q."/>
            <person name="Hu M."/>
            <person name="Wang Y."/>
            <person name="Chen M."/>
            <person name="Xu Y."/>
            <person name="Jin H."/>
            <person name="Xiao X."/>
            <person name="Hu G."/>
            <person name="Bao F."/>
            <person name="Hu Y."/>
            <person name="Wan P."/>
            <person name="Li L."/>
            <person name="Deng X."/>
            <person name="Kuang T."/>
            <person name="Xiang C."/>
            <person name="Zhu J.K."/>
            <person name="Oliver M.J."/>
            <person name="He Y."/>
        </authorList>
    </citation>
    <scope>NUCLEOTIDE SEQUENCE [LARGE SCALE GENOMIC DNA]</scope>
    <source>
        <strain evidence="7">cv. XS01</strain>
    </source>
</reference>
<evidence type="ECO:0000256" key="2">
    <source>
        <dbReference type="ARBA" id="ARBA00011738"/>
    </source>
</evidence>
<feature type="signal peptide" evidence="4">
    <location>
        <begin position="1"/>
        <end position="23"/>
    </location>
</feature>
<feature type="compositionally biased region" description="Polar residues" evidence="5">
    <location>
        <begin position="44"/>
        <end position="63"/>
    </location>
</feature>
<accession>A0A2Z7AAH8</accession>
<evidence type="ECO:0000256" key="4">
    <source>
        <dbReference type="RuleBase" id="RU363099"/>
    </source>
</evidence>
<dbReference type="PANTHER" id="PTHR46215">
    <property type="entry name" value="DIRIGENT PROTEIN 24-RELATED"/>
    <property type="match status" value="1"/>
</dbReference>
<keyword evidence="4" id="KW-0732">Signal</keyword>
<dbReference type="PROSITE" id="PS51257">
    <property type="entry name" value="PROKAR_LIPOPROTEIN"/>
    <property type="match status" value="1"/>
</dbReference>
<dbReference type="GO" id="GO:0009699">
    <property type="term" value="P:phenylpropanoid biosynthetic process"/>
    <property type="evidence" value="ECO:0007669"/>
    <property type="project" value="UniProtKB-ARBA"/>
</dbReference>
<comment type="subunit">
    <text evidence="2 4">Homodimer.</text>
</comment>
<evidence type="ECO:0000313" key="7">
    <source>
        <dbReference type="Proteomes" id="UP000250235"/>
    </source>
</evidence>
<dbReference type="Gene3D" id="2.40.480.10">
    <property type="entry name" value="Allene oxide cyclase-like"/>
    <property type="match status" value="1"/>
</dbReference>
<dbReference type="EMBL" id="KV019596">
    <property type="protein sequence ID" value="KZV15922.1"/>
    <property type="molecule type" value="Genomic_DNA"/>
</dbReference>
<name>A0A2Z7AAH8_9LAMI</name>
<gene>
    <name evidence="6" type="ORF">F511_25537</name>
</gene>
<dbReference type="OrthoDB" id="1921494at2759"/>
<feature type="chain" id="PRO_5016188943" description="Dirigent protein" evidence="4">
    <location>
        <begin position="24"/>
        <end position="325"/>
    </location>
</feature>
<comment type="subcellular location">
    <subcellularLocation>
        <location evidence="4">Secreted</location>
        <location evidence="4">Extracellular space</location>
        <location evidence="4">Apoplast</location>
    </subcellularLocation>
</comment>
<feature type="region of interest" description="Disordered" evidence="5">
    <location>
        <begin position="44"/>
        <end position="73"/>
    </location>
</feature>
<organism evidence="6 7">
    <name type="scientific">Dorcoceras hygrometricum</name>
    <dbReference type="NCBI Taxonomy" id="472368"/>
    <lineage>
        <taxon>Eukaryota</taxon>
        <taxon>Viridiplantae</taxon>
        <taxon>Streptophyta</taxon>
        <taxon>Embryophyta</taxon>
        <taxon>Tracheophyta</taxon>
        <taxon>Spermatophyta</taxon>
        <taxon>Magnoliopsida</taxon>
        <taxon>eudicotyledons</taxon>
        <taxon>Gunneridae</taxon>
        <taxon>Pentapetalae</taxon>
        <taxon>asterids</taxon>
        <taxon>lamiids</taxon>
        <taxon>Lamiales</taxon>
        <taxon>Gesneriaceae</taxon>
        <taxon>Didymocarpoideae</taxon>
        <taxon>Trichosporeae</taxon>
        <taxon>Loxocarpinae</taxon>
        <taxon>Dorcoceras</taxon>
    </lineage>
</organism>
<evidence type="ECO:0000256" key="5">
    <source>
        <dbReference type="SAM" id="MobiDB-lite"/>
    </source>
</evidence>
<protein>
    <recommendedName>
        <fullName evidence="4">Dirigent protein</fullName>
    </recommendedName>
</protein>
<dbReference type="Proteomes" id="UP000250235">
    <property type="component" value="Unassembled WGS sequence"/>
</dbReference>
<evidence type="ECO:0000256" key="1">
    <source>
        <dbReference type="ARBA" id="ARBA00010746"/>
    </source>
</evidence>
<keyword evidence="4" id="KW-0052">Apoplast</keyword>
<keyword evidence="3 4" id="KW-0964">Secreted</keyword>
<dbReference type="GO" id="GO:0048046">
    <property type="term" value="C:apoplast"/>
    <property type="evidence" value="ECO:0007669"/>
    <property type="project" value="UniProtKB-SubCell"/>
</dbReference>
<dbReference type="InterPro" id="IPR004265">
    <property type="entry name" value="Dirigent"/>
</dbReference>
<evidence type="ECO:0000313" key="6">
    <source>
        <dbReference type="EMBL" id="KZV15922.1"/>
    </source>
</evidence>
<sequence length="325" mass="32801">MAFNLKPIISLLILAISISCATSARLLDEGDVAAPVVGPGSSITTGTSVPAGASTSTGTSVPAGTTIPGGAEVSTPVSATNGIPGGAAAAVPIIAEDHGFTFYMHDILGGTHPSALAVTGIVANPAVGGQVPFAKPNGAVLAVNNGIPTNNNNAGIISNNNIPFLTGLSGFSSNILSNDNGNNIIGGMPGFPVLNSAQFPSGTTLQQLMFGTMTVFNDELTEGHELGSGLVGKAQGFYLSSSQDGSSFTMAFNVMFASGSYADTLSFFGVHRAAVAESHLAIMGGTGKYVNAKGFAKVKTILPANTQHETDGMETVLEITVYLAY</sequence>